<reference evidence="8" key="1">
    <citation type="journal article" date="2015" name="PLoS ONE">
        <title>Comprehensive Evaluation of Toxoplasma gondii VEG and Neospora caninum LIV Genomes with Tachyzoite Stage Transcriptome and Proteome Defines Novel Transcript Features.</title>
        <authorList>
            <person name="Ramaprasad A."/>
            <person name="Mourier T."/>
            <person name="Naeem R."/>
            <person name="Malas T.B."/>
            <person name="Moussa E."/>
            <person name="Panigrahi A."/>
            <person name="Vermont S.J."/>
            <person name="Otto T.D."/>
            <person name="Wastling J."/>
            <person name="Pain A."/>
        </authorList>
    </citation>
    <scope>NUCLEOTIDE SEQUENCE</scope>
    <source>
        <strain evidence="8">Liverpool</strain>
    </source>
</reference>
<evidence type="ECO:0000256" key="1">
    <source>
        <dbReference type="ARBA" id="ARBA00004141"/>
    </source>
</evidence>
<dbReference type="AlphaFoldDB" id="A0A0F7UBH0"/>
<feature type="repeat" description="Solcar" evidence="6">
    <location>
        <begin position="158"/>
        <end position="252"/>
    </location>
</feature>
<dbReference type="GO" id="GO:0055085">
    <property type="term" value="P:transmembrane transport"/>
    <property type="evidence" value="ECO:0007669"/>
    <property type="project" value="InterPro"/>
</dbReference>
<feature type="region of interest" description="Disordered" evidence="7">
    <location>
        <begin position="275"/>
        <end position="305"/>
    </location>
</feature>
<proteinExistence type="predicted"/>
<evidence type="ECO:0000256" key="6">
    <source>
        <dbReference type="PROSITE-ProRule" id="PRU00282"/>
    </source>
</evidence>
<evidence type="ECO:0000256" key="2">
    <source>
        <dbReference type="ARBA" id="ARBA00022448"/>
    </source>
</evidence>
<feature type="compositionally biased region" description="Low complexity" evidence="7">
    <location>
        <begin position="470"/>
        <end position="510"/>
    </location>
</feature>
<sequence length="636" mass="67303">MDFPSSLRPLPSSSPPASSPSPSSPSSPSCPSSPSSPSCPSSSSPSSPSSLSCPSLSCPSSPSSPSSPSCPSSPSSPSSPTSPSPSSCSSSQPSGCSPAAHARRFWLFHPTGVAASICAESPSVSLAWCRDRRGSGDPDRRGDRDNEGQALLLRWFKSDAGLHLTSGAIAGAVSRTVTAPLDRIKVVLQLQRGNHLTVSEAVHRILTHENEDPGARRRPGWTGFFRGNLTNCVKVMPETAIKFYAYDFIKQRVVQFKQAREEAACEAAARVAAGTQEERARAERRSAPGGPGGGEAGTTQSEDIFERHRRRAAEKGARRCESRNREGVAPAGCIGTVPAPTLTVFDKLLCGGAAGMIAQFTIYPMEIVKTRLAAYSPTCRYDGIVDCLVKTFQQGGLRSLYRGLGPSLLGIIPYASIDLALFDTLKGLYVSRVLLPKLLSEEERAAQEARRQRREATARHEPGPSESPESQALGQSSTLSSSLAASSDARPAARGHGSDLPDSGSPSSHLCSRKPCAVSDPHEAHKKSATPNVLVLLLCGSISSLCGQVVAYPTALVRTRVQVDGSDGAAAKYKNSWQAARCAWADGGVRGLYRGLCANLMKAVPAVSISWLVYEKSKEAIRSGVEAYEVGERSRK</sequence>
<protein>
    <submittedName>
        <fullName evidence="8">AT4g32400/F8B4_100, related</fullName>
    </submittedName>
</protein>
<organism evidence="8">
    <name type="scientific">Neospora caninum (strain Liverpool)</name>
    <dbReference type="NCBI Taxonomy" id="572307"/>
    <lineage>
        <taxon>Eukaryota</taxon>
        <taxon>Sar</taxon>
        <taxon>Alveolata</taxon>
        <taxon>Apicomplexa</taxon>
        <taxon>Conoidasida</taxon>
        <taxon>Coccidia</taxon>
        <taxon>Eucoccidiorida</taxon>
        <taxon>Eimeriorina</taxon>
        <taxon>Sarcocystidae</taxon>
        <taxon>Neospora</taxon>
    </lineage>
</organism>
<feature type="compositionally biased region" description="Pro residues" evidence="7">
    <location>
        <begin position="12"/>
        <end position="25"/>
    </location>
</feature>
<evidence type="ECO:0000256" key="4">
    <source>
        <dbReference type="ARBA" id="ARBA00022737"/>
    </source>
</evidence>
<dbReference type="GO" id="GO:0016020">
    <property type="term" value="C:membrane"/>
    <property type="evidence" value="ECO:0007669"/>
    <property type="project" value="UniProtKB-SubCell"/>
</dbReference>
<feature type="compositionally biased region" description="Low complexity" evidence="7">
    <location>
        <begin position="26"/>
        <end position="93"/>
    </location>
</feature>
<keyword evidence="5 6" id="KW-0472">Membrane</keyword>
<dbReference type="SUPFAM" id="SSF103506">
    <property type="entry name" value="Mitochondrial carrier"/>
    <property type="match status" value="1"/>
</dbReference>
<dbReference type="InterPro" id="IPR002067">
    <property type="entry name" value="MCP"/>
</dbReference>
<evidence type="ECO:0000256" key="7">
    <source>
        <dbReference type="SAM" id="MobiDB-lite"/>
    </source>
</evidence>
<feature type="region of interest" description="Disordered" evidence="7">
    <location>
        <begin position="446"/>
        <end position="524"/>
    </location>
</feature>
<gene>
    <name evidence="8" type="ORF">BN1204_015850</name>
</gene>
<dbReference type="PROSITE" id="PS50920">
    <property type="entry name" value="SOLCAR"/>
    <property type="match status" value="3"/>
</dbReference>
<feature type="compositionally biased region" description="Basic and acidic residues" evidence="7">
    <location>
        <begin position="446"/>
        <end position="463"/>
    </location>
</feature>
<keyword evidence="4" id="KW-0677">Repeat</keyword>
<evidence type="ECO:0000256" key="3">
    <source>
        <dbReference type="ARBA" id="ARBA00022692"/>
    </source>
</evidence>
<feature type="repeat" description="Solcar" evidence="6">
    <location>
        <begin position="531"/>
        <end position="620"/>
    </location>
</feature>
<comment type="subcellular location">
    <subcellularLocation>
        <location evidence="1">Membrane</location>
        <topology evidence="1">Multi-pass membrane protein</topology>
    </subcellularLocation>
</comment>
<name>A0A0F7UBH0_NEOCL</name>
<dbReference type="PANTHER" id="PTHR24089">
    <property type="entry name" value="SOLUTE CARRIER FAMILY 25"/>
    <property type="match status" value="1"/>
</dbReference>
<feature type="compositionally biased region" description="Low complexity" evidence="7">
    <location>
        <begin position="1"/>
        <end position="11"/>
    </location>
</feature>
<accession>A0A0F7UBH0</accession>
<dbReference type="Pfam" id="PF00153">
    <property type="entry name" value="Mito_carr"/>
    <property type="match status" value="3"/>
</dbReference>
<feature type="region of interest" description="Disordered" evidence="7">
    <location>
        <begin position="1"/>
        <end position="93"/>
    </location>
</feature>
<keyword evidence="3 6" id="KW-0812">Transmembrane</keyword>
<feature type="repeat" description="Solcar" evidence="6">
    <location>
        <begin position="346"/>
        <end position="428"/>
    </location>
</feature>
<feature type="compositionally biased region" description="Basic and acidic residues" evidence="7">
    <location>
        <begin position="276"/>
        <end position="286"/>
    </location>
</feature>
<dbReference type="EMBL" id="LN714480">
    <property type="protein sequence ID" value="CEL65752.1"/>
    <property type="molecule type" value="Genomic_DNA"/>
</dbReference>
<evidence type="ECO:0000256" key="5">
    <source>
        <dbReference type="ARBA" id="ARBA00023136"/>
    </source>
</evidence>
<dbReference type="PRINTS" id="PR00926">
    <property type="entry name" value="MITOCARRIER"/>
</dbReference>
<dbReference type="InterPro" id="IPR018108">
    <property type="entry name" value="MCP_transmembrane"/>
</dbReference>
<dbReference type="Gene3D" id="1.50.40.10">
    <property type="entry name" value="Mitochondrial carrier domain"/>
    <property type="match status" value="3"/>
</dbReference>
<keyword evidence="2" id="KW-0813">Transport</keyword>
<evidence type="ECO:0000313" key="8">
    <source>
        <dbReference type="EMBL" id="CEL65752.1"/>
    </source>
</evidence>
<dbReference type="InterPro" id="IPR023395">
    <property type="entry name" value="MCP_dom_sf"/>
</dbReference>